<dbReference type="AlphaFoldDB" id="A0A073KE46"/>
<protein>
    <recommendedName>
        <fullName evidence="3">Spore coat protein</fullName>
    </recommendedName>
</protein>
<dbReference type="STRING" id="574376.BAMA_14255"/>
<dbReference type="Proteomes" id="UP000027822">
    <property type="component" value="Unassembled WGS sequence"/>
</dbReference>
<keyword evidence="2" id="KW-1185">Reference proteome</keyword>
<name>A0A073KE46_9BACI</name>
<dbReference type="InterPro" id="IPR025555">
    <property type="entry name" value="YppG"/>
</dbReference>
<dbReference type="Pfam" id="PF14179">
    <property type="entry name" value="YppG"/>
    <property type="match status" value="1"/>
</dbReference>
<sequence>MTEGGECMFQQNQYYSYNMHPFSPYYGNQANYFQPFQVSFMNQPMFYPPKQPFQTSAYQYSPHPPYAPYTPYPAMNKKNQMKQQPNQFSNIMSQFKTSDGNYDINKMVGTAGQMMNTMNQVTGIIKQVGGFFVK</sequence>
<evidence type="ECO:0000313" key="2">
    <source>
        <dbReference type="Proteomes" id="UP000027822"/>
    </source>
</evidence>
<gene>
    <name evidence="1" type="ORF">BAMA_14255</name>
</gene>
<evidence type="ECO:0000313" key="1">
    <source>
        <dbReference type="EMBL" id="KEK20573.1"/>
    </source>
</evidence>
<organism evidence="1 2">
    <name type="scientific">Bacillus manliponensis</name>
    <dbReference type="NCBI Taxonomy" id="574376"/>
    <lineage>
        <taxon>Bacteria</taxon>
        <taxon>Bacillati</taxon>
        <taxon>Bacillota</taxon>
        <taxon>Bacilli</taxon>
        <taxon>Bacillales</taxon>
        <taxon>Bacillaceae</taxon>
        <taxon>Bacillus</taxon>
        <taxon>Bacillus cereus group</taxon>
    </lineage>
</organism>
<proteinExistence type="predicted"/>
<reference evidence="1 2" key="1">
    <citation type="submission" date="2014-06" db="EMBL/GenBank/DDBJ databases">
        <title>Draft genome sequence of Bacillus manliponensis JCM 15802 (MCCC 1A00708).</title>
        <authorList>
            <person name="Lai Q."/>
            <person name="Liu Y."/>
            <person name="Shao Z."/>
        </authorList>
    </citation>
    <scope>NUCLEOTIDE SEQUENCE [LARGE SCALE GENOMIC DNA]</scope>
    <source>
        <strain evidence="1 2">JCM 15802</strain>
    </source>
</reference>
<accession>A0A073KE46</accession>
<comment type="caution">
    <text evidence="1">The sequence shown here is derived from an EMBL/GenBank/DDBJ whole genome shotgun (WGS) entry which is preliminary data.</text>
</comment>
<dbReference type="EMBL" id="JOTN01000003">
    <property type="protein sequence ID" value="KEK20573.1"/>
    <property type="molecule type" value="Genomic_DNA"/>
</dbReference>
<evidence type="ECO:0008006" key="3">
    <source>
        <dbReference type="Google" id="ProtNLM"/>
    </source>
</evidence>